<feature type="non-terminal residue" evidence="2">
    <location>
        <position position="1"/>
    </location>
</feature>
<gene>
    <name evidence="2" type="ORF">AVDCRST_MAG27-1788</name>
</gene>
<accession>A0A6J4IBU2</accession>
<feature type="region of interest" description="Disordered" evidence="1">
    <location>
        <begin position="105"/>
        <end position="333"/>
    </location>
</feature>
<feature type="compositionally biased region" description="Basic residues" evidence="1">
    <location>
        <begin position="185"/>
        <end position="206"/>
    </location>
</feature>
<feature type="compositionally biased region" description="Basic and acidic residues" evidence="1">
    <location>
        <begin position="213"/>
        <end position="223"/>
    </location>
</feature>
<dbReference type="AlphaFoldDB" id="A0A6J4IBU2"/>
<sequence length="333" mass="36077">GRDEPAGPAAPPPEGRAGARGFRDRRDAGAAAGPGRGAGPRPLPLARPVHARAHVGREELLRPGRARRGDGGADGGRGRRLERPGLRGGRHRARRLRLAALLRRAAGAAVQDRPEGGAALGQPRRARHAGADRLGRARGYRPAEIGRDRRRLRRLGRGRPGGGADRQDPRLQGGRHRRRGEEVRVRHRGAGIRRLHRPSRRPRRAARPALPAGDRRLLGECRRRGAARGLPAHERSRPHGDVRHDRRVQRHRGTAGAEPDGDGAQAPPHPGIHRQRHRLAALPAIPPGDAGPYGRWPDGLARGCGGGAAQCADGLHRPAEGEQFRQARRQDRL</sequence>
<feature type="compositionally biased region" description="Basic and acidic residues" evidence="1">
    <location>
        <begin position="231"/>
        <end position="244"/>
    </location>
</feature>
<feature type="non-terminal residue" evidence="2">
    <location>
        <position position="333"/>
    </location>
</feature>
<feature type="compositionally biased region" description="Basic and acidic residues" evidence="1">
    <location>
        <begin position="55"/>
        <end position="85"/>
    </location>
</feature>
<feature type="region of interest" description="Disordered" evidence="1">
    <location>
        <begin position="1"/>
        <end position="93"/>
    </location>
</feature>
<evidence type="ECO:0000313" key="2">
    <source>
        <dbReference type="EMBL" id="CAA9245966.1"/>
    </source>
</evidence>
<dbReference type="EMBL" id="CADCTD010000070">
    <property type="protein sequence ID" value="CAA9245966.1"/>
    <property type="molecule type" value="Genomic_DNA"/>
</dbReference>
<organism evidence="2">
    <name type="scientific">uncultured Craurococcus sp</name>
    <dbReference type="NCBI Taxonomy" id="1135998"/>
    <lineage>
        <taxon>Bacteria</taxon>
        <taxon>Pseudomonadati</taxon>
        <taxon>Pseudomonadota</taxon>
        <taxon>Alphaproteobacteria</taxon>
        <taxon>Acetobacterales</taxon>
        <taxon>Acetobacteraceae</taxon>
        <taxon>Craurococcus</taxon>
        <taxon>environmental samples</taxon>
    </lineage>
</organism>
<protein>
    <submittedName>
        <fullName evidence="2">Oxidoreductase YncB</fullName>
    </submittedName>
</protein>
<name>A0A6J4IBU2_9PROT</name>
<reference evidence="2" key="1">
    <citation type="submission" date="2020-02" db="EMBL/GenBank/DDBJ databases">
        <authorList>
            <person name="Meier V. D."/>
        </authorList>
    </citation>
    <scope>NUCLEOTIDE SEQUENCE</scope>
    <source>
        <strain evidence="2">AVDCRST_MAG27</strain>
    </source>
</reference>
<feature type="compositionally biased region" description="Basic and acidic residues" evidence="1">
    <location>
        <begin position="314"/>
        <end position="333"/>
    </location>
</feature>
<feature type="compositionally biased region" description="Basic residues" evidence="1">
    <location>
        <begin position="148"/>
        <end position="157"/>
    </location>
</feature>
<evidence type="ECO:0000256" key="1">
    <source>
        <dbReference type="SAM" id="MobiDB-lite"/>
    </source>
</evidence>
<proteinExistence type="predicted"/>